<dbReference type="Gene3D" id="3.30.200.20">
    <property type="entry name" value="Phosphorylase Kinase, domain 1"/>
    <property type="match status" value="4"/>
</dbReference>
<dbReference type="Pfam" id="PF11883">
    <property type="entry name" value="DUF3403"/>
    <property type="match status" value="2"/>
</dbReference>
<evidence type="ECO:0000256" key="8">
    <source>
        <dbReference type="ARBA" id="ARBA00022692"/>
    </source>
</evidence>
<reference evidence="26 27" key="1">
    <citation type="submission" date="2019-11" db="EMBL/GenBank/DDBJ databases">
        <authorList>
            <person name="Jiao W.-B."/>
            <person name="Schneeberger K."/>
        </authorList>
    </citation>
    <scope>NUCLEOTIDE SEQUENCE [LARGE SCALE GENOMIC DNA]</scope>
    <source>
        <strain evidence="27">cv. An-1</strain>
    </source>
</reference>
<dbReference type="FunFam" id="3.30.200.20:FF:000924">
    <property type="entry name" value="Uncharacterized protein"/>
    <property type="match status" value="1"/>
</dbReference>
<accession>A0A654ELK4</accession>
<keyword evidence="12" id="KW-0418">Kinase</keyword>
<dbReference type="SMART" id="SM00108">
    <property type="entry name" value="B_lectin"/>
    <property type="match status" value="2"/>
</dbReference>
<dbReference type="GO" id="GO:0004674">
    <property type="term" value="F:protein serine/threonine kinase activity"/>
    <property type="evidence" value="ECO:0007669"/>
    <property type="project" value="UniProtKB-KW"/>
</dbReference>
<feature type="binding site" evidence="21">
    <location>
        <position position="1323"/>
    </location>
    <ligand>
        <name>ATP</name>
        <dbReference type="ChEBI" id="CHEBI:30616"/>
    </ligand>
</feature>
<dbReference type="InterPro" id="IPR011009">
    <property type="entry name" value="Kinase-like_dom_sf"/>
</dbReference>
<feature type="domain" description="Protein kinase" evidence="23">
    <location>
        <begin position="1295"/>
        <end position="1580"/>
    </location>
</feature>
<dbReference type="InterPro" id="IPR001245">
    <property type="entry name" value="Ser-Thr/Tyr_kinase_cat_dom"/>
</dbReference>
<keyword evidence="17" id="KW-0675">Receptor</keyword>
<evidence type="ECO:0000256" key="11">
    <source>
        <dbReference type="ARBA" id="ARBA00022741"/>
    </source>
</evidence>
<dbReference type="CDD" id="cd01098">
    <property type="entry name" value="PAN_AP_plant"/>
    <property type="match status" value="2"/>
</dbReference>
<feature type="domain" description="Bulb-type lectin" evidence="24">
    <location>
        <begin position="822"/>
        <end position="943"/>
    </location>
</feature>
<dbReference type="PROSITE" id="PS50011">
    <property type="entry name" value="PROTEIN_KINASE_DOM"/>
    <property type="match status" value="3"/>
</dbReference>
<dbReference type="PROSITE" id="PS50927">
    <property type="entry name" value="BULB_LECTIN"/>
    <property type="match status" value="2"/>
</dbReference>
<dbReference type="Gene3D" id="1.10.510.10">
    <property type="entry name" value="Transferase(Phosphotransferase) domain 1"/>
    <property type="match status" value="2"/>
</dbReference>
<evidence type="ECO:0000256" key="13">
    <source>
        <dbReference type="ARBA" id="ARBA00022840"/>
    </source>
</evidence>
<evidence type="ECO:0000256" key="3">
    <source>
        <dbReference type="ARBA" id="ARBA00022475"/>
    </source>
</evidence>
<evidence type="ECO:0000256" key="16">
    <source>
        <dbReference type="ARBA" id="ARBA00023157"/>
    </source>
</evidence>
<name>A0A654ELK4_ARATH</name>
<dbReference type="InterPro" id="IPR017441">
    <property type="entry name" value="Protein_kinase_ATP_BS"/>
</dbReference>
<evidence type="ECO:0000256" key="2">
    <source>
        <dbReference type="ARBA" id="ARBA00012513"/>
    </source>
</evidence>
<evidence type="ECO:0000256" key="20">
    <source>
        <dbReference type="ARBA" id="ARBA00048679"/>
    </source>
</evidence>
<dbReference type="GO" id="GO:0048544">
    <property type="term" value="P:recognition of pollen"/>
    <property type="evidence" value="ECO:0007669"/>
    <property type="project" value="InterPro"/>
</dbReference>
<dbReference type="FunFam" id="3.30.200.20:FF:000217">
    <property type="entry name" value="probable LRR receptor-like serine/threonine-protein kinase At1g53430"/>
    <property type="match status" value="1"/>
</dbReference>
<evidence type="ECO:0000256" key="14">
    <source>
        <dbReference type="ARBA" id="ARBA00022989"/>
    </source>
</evidence>
<evidence type="ECO:0000259" key="25">
    <source>
        <dbReference type="PROSITE" id="PS50948"/>
    </source>
</evidence>
<dbReference type="Pfam" id="PF00954">
    <property type="entry name" value="S_locus_glycop"/>
    <property type="match status" value="2"/>
</dbReference>
<keyword evidence="13 21" id="KW-0067">ATP-binding</keyword>
<comment type="catalytic activity">
    <reaction evidence="19">
        <text>L-threonyl-[protein] + ATP = O-phospho-L-threonyl-[protein] + ADP + H(+)</text>
        <dbReference type="Rhea" id="RHEA:46608"/>
        <dbReference type="Rhea" id="RHEA-COMP:11060"/>
        <dbReference type="Rhea" id="RHEA-COMP:11605"/>
        <dbReference type="ChEBI" id="CHEBI:15378"/>
        <dbReference type="ChEBI" id="CHEBI:30013"/>
        <dbReference type="ChEBI" id="CHEBI:30616"/>
        <dbReference type="ChEBI" id="CHEBI:61977"/>
        <dbReference type="ChEBI" id="CHEBI:456216"/>
        <dbReference type="EC" id="2.7.11.1"/>
    </reaction>
</comment>
<dbReference type="PANTHER" id="PTHR27002:SF506">
    <property type="entry name" value="ATP BINDING _ PROTEIN KINASE"/>
    <property type="match status" value="1"/>
</dbReference>
<dbReference type="SMART" id="SM00473">
    <property type="entry name" value="PAN_AP"/>
    <property type="match status" value="2"/>
</dbReference>
<dbReference type="Pfam" id="PF01453">
    <property type="entry name" value="B_lectin"/>
    <property type="match status" value="2"/>
</dbReference>
<dbReference type="GO" id="GO:0005524">
    <property type="term" value="F:ATP binding"/>
    <property type="evidence" value="ECO:0007669"/>
    <property type="project" value="UniProtKB-UniRule"/>
</dbReference>
<dbReference type="InterPro" id="IPR001480">
    <property type="entry name" value="Bulb-type_lectin_dom"/>
</dbReference>
<dbReference type="GO" id="GO:0030246">
    <property type="term" value="F:carbohydrate binding"/>
    <property type="evidence" value="ECO:0007669"/>
    <property type="project" value="UniProtKB-KW"/>
</dbReference>
<keyword evidence="6" id="KW-0597">Phosphoprotein</keyword>
<protein>
    <recommendedName>
        <fullName evidence="2">non-specific serine/threonine protein kinase</fullName>
        <ecNumber evidence="2">2.7.11.1</ecNumber>
    </recommendedName>
</protein>
<feature type="transmembrane region" description="Helical" evidence="22">
    <location>
        <begin position="1674"/>
        <end position="1697"/>
    </location>
</feature>
<dbReference type="GO" id="GO:0005886">
    <property type="term" value="C:plasma membrane"/>
    <property type="evidence" value="ECO:0007669"/>
    <property type="project" value="UniProtKB-SubCell"/>
</dbReference>
<keyword evidence="16" id="KW-1015">Disulfide bond</keyword>
<dbReference type="PROSITE" id="PS00108">
    <property type="entry name" value="PROTEIN_KINASE_ST"/>
    <property type="match status" value="2"/>
</dbReference>
<dbReference type="EC" id="2.7.11.1" evidence="2"/>
<evidence type="ECO:0000313" key="26">
    <source>
        <dbReference type="EMBL" id="VYS49658.1"/>
    </source>
</evidence>
<dbReference type="FunFam" id="3.30.200.20:FF:000401">
    <property type="entry name" value="G-type lectin S-receptor-like serine/threonine-protein kinase SD1-29"/>
    <property type="match status" value="1"/>
</dbReference>
<dbReference type="CDD" id="cd00028">
    <property type="entry name" value="B_lectin"/>
    <property type="match status" value="2"/>
</dbReference>
<evidence type="ECO:0000256" key="9">
    <source>
        <dbReference type="ARBA" id="ARBA00022729"/>
    </source>
</evidence>
<dbReference type="InterPro" id="IPR036426">
    <property type="entry name" value="Bulb-type_lectin_dom_sf"/>
</dbReference>
<feature type="domain" description="Apple" evidence="25">
    <location>
        <begin position="1132"/>
        <end position="1214"/>
    </location>
</feature>
<sequence>MSNFHWFQGQLEWLIGLKGITTESPLSVEQTLSSSNGIYELGFFSPNNSQNLYVGIWFKGIIPRVVVWVANRETPTTDTSANLAISSNGSLLLFNGKHGVVWSIGEIFASNGSRAELTDNGNLVVIDNASGRTLWESFEHFGDTMLPFSSLMYNLATGEKRVLTSWKTDTDPSPGVFVGQITPQVPSQVLIMRGSTRYYRTGPWAKTRFTGIPLMDDTYASPFSLQQDANGSGFFTYFDRSFKLSRIIISSEGSMKRFRHNGTDWELSYMAPANSCDIYGVCGPFGLCIVSVPLKCKCLKGFVPHSTEEWKRGNWTGGCARLTELHCQGNSTGKDVNIFHPVTNVKLPDFYEYESSVDAEECHQSCLHNCSCLAFAYIHGIGCLIWNQNLMDAVQFSAGGEILSIRLAHSELGENKRNKIIVASTVSLSLFVILTSAAFGFWRYRVKHKAYTLKDAWRNDLKSKEVPGLEFFEMNTIQTATNNFSLSNKLGQGGFGSVYKVRRSYPFCSSRSSVYALELTFCNLFQGKLQDGKEIAVKQLSSSSGQGKEEFMNEIVLISKLQHRNLVRVLGCCIEGEEKLLIYEFMLNKSLDTFVFDARKKLEVDWPKRFDIVQGIARGLLYLHRDSRLKVIHRDLKVSNILLDEKMNPKISDFGLARMYEGTQCQDKTRRVVGTLGYMSPEYAWTGVFSEKSDIYSFGVLLLEIIIGEKISRFSYGEEGKTLLAYAWESWGETKGIDLLDQDLADSCRPLEVGRCVQIGLLCVQHQPADRPNTLELLAMLTTTSDLPSPKQPTFVVHSRDDESSLSKDLFTVNEMTQSMILGRITRESPLSIGKTLSSSNGVYELGFFSFNNSQNQYVGIWFKGIIPRVVVWVANREKPVTDSAANLTISSNGSLLLFNENHSVVWSIGETFASNGSRAELTDNGNLVVIDNNSGRTLWESFEHFGDTMLPFSNLMYNLATGEKRVLTSWKSHTDPSPGDFTVQITRQVPSQACTMRGSKTYWRSGPWAKTRFTGIPVMDDTYTSPFSLQQDTNGSGSFTYFERNFKLSYIMITSEGSLKIFRHNGMDWELNFEAPENSCDIYGFCGPFGICVMSVPPKCKCFKGFVPKSIEEWKRGNWTDGCVRHTELHCQGNTNGKTVNGFYHVANIKPPDFYEFASFVDAEGCYQICLHNCSCLAFAYINGIGCLMWNQDLMDAVQFSAGGEILSIRLASSELGGNKRNKIIVASIVSLSLFVILAFAAFCFLRYKVKHTVSAKISKIASKEAWNNDLEPQDVSGLKFFEMNTIQTATDNFSLSNKLGQGGFGSVYKGKLQDGKEIAVKRLSSSSGQGKEEFMNEIVLISKLQHKNLVRILGCCIEGEERLLVYEFLLNKSLDTFLFDSRKRLEIDWPKRFNIIEGIARGLHYLHRDSCLRVIHRDLKVSNILLDEKMNPKISDFGLARMYKGTEYQDNTRRVAGTLGYMAPEYAWTGMFSEKSDIYSFGVILLEIITGEKISRFSYGRQGKTLLAYAWESWCESGGIDLLDKDVADSCHPLEVERCVQIGLLCVQHQPADRPNTMELLSMLTTTSDLTSPKQPTFVVHTRDEESLSQGSWPNTLANRDMKMTMLLSLNQSILLTLCSSLVVNIANRCLKLVPLQQVDQDLMDTVQFSPGGEIISIRLARSELDANERNMIITASIVSFALFVIMASAAFGFWRYKAKISKDVSQVAWRNDLKPQDVSGLNFFEMNTIQTATNNFSISNKLGQGGFGPVYKGKLQDGKEIAVKRLSSSSRQGNEEFMNEIIGLLCVQHQHEDRPHTLELLSMLTTTSDLPPPKQPTFVVNTVVDESPSKRLITVNEMTRSMILGR</sequence>
<keyword evidence="14 22" id="KW-1133">Transmembrane helix</keyword>
<dbReference type="EMBL" id="CACRSJ010000104">
    <property type="protein sequence ID" value="VYS49658.1"/>
    <property type="molecule type" value="Genomic_DNA"/>
</dbReference>
<dbReference type="Pfam" id="PF08276">
    <property type="entry name" value="PAN_2"/>
    <property type="match status" value="2"/>
</dbReference>
<keyword evidence="10" id="KW-0430">Lectin</keyword>
<evidence type="ECO:0000256" key="10">
    <source>
        <dbReference type="ARBA" id="ARBA00022734"/>
    </source>
</evidence>
<keyword evidence="3" id="KW-1003">Cell membrane</keyword>
<dbReference type="FunFam" id="1.10.510.10:FF:000345">
    <property type="entry name" value="G-type lectin S-receptor-like serine/threonine-protein kinase"/>
    <property type="match status" value="2"/>
</dbReference>
<keyword evidence="5" id="KW-0245">EGF-like domain</keyword>
<dbReference type="PROSITE" id="PS50948">
    <property type="entry name" value="PAN"/>
    <property type="match status" value="2"/>
</dbReference>
<evidence type="ECO:0000256" key="1">
    <source>
        <dbReference type="ARBA" id="ARBA00004251"/>
    </source>
</evidence>
<evidence type="ECO:0000256" key="6">
    <source>
        <dbReference type="ARBA" id="ARBA00022553"/>
    </source>
</evidence>
<feature type="transmembrane region" description="Helical" evidence="22">
    <location>
        <begin position="1609"/>
        <end position="1629"/>
    </location>
</feature>
<evidence type="ECO:0000256" key="15">
    <source>
        <dbReference type="ARBA" id="ARBA00023136"/>
    </source>
</evidence>
<keyword evidence="8 22" id="KW-0812">Transmembrane</keyword>
<dbReference type="Proteomes" id="UP000426265">
    <property type="component" value="Unassembled WGS sequence"/>
</dbReference>
<dbReference type="ExpressionAtlas" id="A0A654ELK4">
    <property type="expression patterns" value="baseline and differential"/>
</dbReference>
<dbReference type="InterPro" id="IPR000858">
    <property type="entry name" value="S_locus_glycoprot_dom"/>
</dbReference>
<keyword evidence="11 21" id="KW-0547">Nucleotide-binding</keyword>
<proteinExistence type="predicted"/>
<evidence type="ECO:0000256" key="19">
    <source>
        <dbReference type="ARBA" id="ARBA00047899"/>
    </source>
</evidence>
<keyword evidence="18" id="KW-0325">Glycoprotein</keyword>
<feature type="domain" description="Bulb-type lectin" evidence="24">
    <location>
        <begin position="17"/>
        <end position="138"/>
    </location>
</feature>
<dbReference type="InterPro" id="IPR003609">
    <property type="entry name" value="Pan_app"/>
</dbReference>
<keyword evidence="15 22" id="KW-0472">Membrane</keyword>
<organism evidence="26 27">
    <name type="scientific">Arabidopsis thaliana</name>
    <name type="common">Mouse-ear cress</name>
    <dbReference type="NCBI Taxonomy" id="3702"/>
    <lineage>
        <taxon>Eukaryota</taxon>
        <taxon>Viridiplantae</taxon>
        <taxon>Streptophyta</taxon>
        <taxon>Embryophyta</taxon>
        <taxon>Tracheophyta</taxon>
        <taxon>Spermatophyta</taxon>
        <taxon>Magnoliopsida</taxon>
        <taxon>eudicotyledons</taxon>
        <taxon>Gunneridae</taxon>
        <taxon>Pentapetalae</taxon>
        <taxon>rosids</taxon>
        <taxon>malvids</taxon>
        <taxon>Brassicales</taxon>
        <taxon>Brassicaceae</taxon>
        <taxon>Camelineae</taxon>
        <taxon>Arabidopsis</taxon>
    </lineage>
</organism>
<keyword evidence="7" id="KW-0808">Transferase</keyword>
<evidence type="ECO:0000256" key="21">
    <source>
        <dbReference type="PROSITE-ProRule" id="PRU10141"/>
    </source>
</evidence>
<evidence type="ECO:0000256" key="18">
    <source>
        <dbReference type="ARBA" id="ARBA00023180"/>
    </source>
</evidence>
<evidence type="ECO:0000256" key="5">
    <source>
        <dbReference type="ARBA" id="ARBA00022536"/>
    </source>
</evidence>
<keyword evidence="4" id="KW-0723">Serine/threonine-protein kinase</keyword>
<dbReference type="Pfam" id="PF07714">
    <property type="entry name" value="PK_Tyr_Ser-Thr"/>
    <property type="match status" value="2"/>
</dbReference>
<keyword evidence="9" id="KW-0732">Signal</keyword>
<dbReference type="PROSITE" id="PS00107">
    <property type="entry name" value="PROTEIN_KINASE_ATP"/>
    <property type="match status" value="1"/>
</dbReference>
<evidence type="ECO:0000313" key="27">
    <source>
        <dbReference type="Proteomes" id="UP000426265"/>
    </source>
</evidence>
<dbReference type="InterPro" id="IPR008271">
    <property type="entry name" value="Ser/Thr_kinase_AS"/>
</dbReference>
<dbReference type="SMART" id="SM00220">
    <property type="entry name" value="S_TKc"/>
    <property type="match status" value="2"/>
</dbReference>
<evidence type="ECO:0000256" key="22">
    <source>
        <dbReference type="SAM" id="Phobius"/>
    </source>
</evidence>
<dbReference type="FunFam" id="2.90.10.10:FF:000003">
    <property type="entry name" value="G-type lectin S-receptor-like serine/threonine-protein kinase"/>
    <property type="match status" value="2"/>
</dbReference>
<dbReference type="InterPro" id="IPR000719">
    <property type="entry name" value="Prot_kinase_dom"/>
</dbReference>
<evidence type="ECO:0000256" key="7">
    <source>
        <dbReference type="ARBA" id="ARBA00022679"/>
    </source>
</evidence>
<feature type="domain" description="Protein kinase" evidence="23">
    <location>
        <begin position="484"/>
        <end position="795"/>
    </location>
</feature>
<feature type="transmembrane region" description="Helical" evidence="22">
    <location>
        <begin position="1225"/>
        <end position="1247"/>
    </location>
</feature>
<dbReference type="PANTHER" id="PTHR27002">
    <property type="entry name" value="RECEPTOR-LIKE SERINE/THREONINE-PROTEIN KINASE SD1-8"/>
    <property type="match status" value="1"/>
</dbReference>
<evidence type="ECO:0000256" key="17">
    <source>
        <dbReference type="ARBA" id="ARBA00023170"/>
    </source>
</evidence>
<evidence type="ECO:0000256" key="4">
    <source>
        <dbReference type="ARBA" id="ARBA00022527"/>
    </source>
</evidence>
<dbReference type="SUPFAM" id="SSF56112">
    <property type="entry name" value="Protein kinase-like (PK-like)"/>
    <property type="match status" value="3"/>
</dbReference>
<dbReference type="InterPro" id="IPR021820">
    <property type="entry name" value="S-locus_recpt_kinase_C"/>
</dbReference>
<evidence type="ECO:0000259" key="24">
    <source>
        <dbReference type="PROSITE" id="PS50927"/>
    </source>
</evidence>
<gene>
    <name evidence="26" type="ORF">AN1_LOCUS5134</name>
</gene>
<dbReference type="Gene3D" id="2.90.10.10">
    <property type="entry name" value="Bulb-type lectin domain"/>
    <property type="match status" value="2"/>
</dbReference>
<comment type="catalytic activity">
    <reaction evidence="20">
        <text>L-seryl-[protein] + ATP = O-phospho-L-seryl-[protein] + ADP + H(+)</text>
        <dbReference type="Rhea" id="RHEA:17989"/>
        <dbReference type="Rhea" id="RHEA-COMP:9863"/>
        <dbReference type="Rhea" id="RHEA-COMP:11604"/>
        <dbReference type="ChEBI" id="CHEBI:15378"/>
        <dbReference type="ChEBI" id="CHEBI:29999"/>
        <dbReference type="ChEBI" id="CHEBI:30616"/>
        <dbReference type="ChEBI" id="CHEBI:83421"/>
        <dbReference type="ChEBI" id="CHEBI:456216"/>
        <dbReference type="EC" id="2.7.11.1"/>
    </reaction>
</comment>
<comment type="subcellular location">
    <subcellularLocation>
        <location evidence="1">Cell membrane</location>
        <topology evidence="1">Single-pass type I membrane protein</topology>
    </subcellularLocation>
</comment>
<feature type="domain" description="Apple" evidence="25">
    <location>
        <begin position="327"/>
        <end position="409"/>
    </location>
</feature>
<feature type="domain" description="Protein kinase" evidence="23">
    <location>
        <begin position="1739"/>
        <end position="1849"/>
    </location>
</feature>
<dbReference type="GO" id="GO:0031625">
    <property type="term" value="F:ubiquitin protein ligase binding"/>
    <property type="evidence" value="ECO:0007669"/>
    <property type="project" value="UniProtKB-ARBA"/>
</dbReference>
<dbReference type="SUPFAM" id="SSF51110">
    <property type="entry name" value="alpha-D-mannose-specific plant lectins"/>
    <property type="match status" value="2"/>
</dbReference>
<evidence type="ECO:0000256" key="12">
    <source>
        <dbReference type="ARBA" id="ARBA00022777"/>
    </source>
</evidence>
<dbReference type="GO" id="GO:0045087">
    <property type="term" value="P:innate immune response"/>
    <property type="evidence" value="ECO:0007669"/>
    <property type="project" value="UniProtKB-ARBA"/>
</dbReference>
<evidence type="ECO:0000259" key="23">
    <source>
        <dbReference type="PROSITE" id="PS50011"/>
    </source>
</evidence>
<dbReference type="CDD" id="cd14066">
    <property type="entry name" value="STKc_IRAK"/>
    <property type="match status" value="1"/>
</dbReference>